<dbReference type="PANTHER" id="PTHR11214:SF376">
    <property type="entry name" value="HEXOSYLTRANSFERASE"/>
    <property type="match status" value="1"/>
</dbReference>
<dbReference type="Proteomes" id="UP000749559">
    <property type="component" value="Unassembled WGS sequence"/>
</dbReference>
<dbReference type="InterPro" id="IPR002659">
    <property type="entry name" value="Glyco_trans_31"/>
</dbReference>
<evidence type="ECO:0000256" key="9">
    <source>
        <dbReference type="ARBA" id="ARBA00023136"/>
    </source>
</evidence>
<dbReference type="GO" id="GO:0016758">
    <property type="term" value="F:hexosyltransferase activity"/>
    <property type="evidence" value="ECO:0007669"/>
    <property type="project" value="InterPro"/>
</dbReference>
<keyword evidence="5 10" id="KW-0812">Transmembrane</keyword>
<evidence type="ECO:0000256" key="10">
    <source>
        <dbReference type="RuleBase" id="RU363063"/>
    </source>
</evidence>
<evidence type="ECO:0000313" key="11">
    <source>
        <dbReference type="EMBL" id="CAH1797682.1"/>
    </source>
</evidence>
<keyword evidence="4" id="KW-0808">Transferase</keyword>
<evidence type="ECO:0000256" key="2">
    <source>
        <dbReference type="ARBA" id="ARBA00008661"/>
    </source>
</evidence>
<keyword evidence="8 10" id="KW-0333">Golgi apparatus</keyword>
<keyword evidence="3 10" id="KW-0328">Glycosyltransferase</keyword>
<comment type="caution">
    <text evidence="11">The sequence shown here is derived from an EMBL/GenBank/DDBJ whole genome shotgun (WGS) entry which is preliminary data.</text>
</comment>
<keyword evidence="6 10" id="KW-0735">Signal-anchor</keyword>
<keyword evidence="9 10" id="KW-0472">Membrane</keyword>
<dbReference type="Gene3D" id="3.90.550.50">
    <property type="match status" value="1"/>
</dbReference>
<evidence type="ECO:0000256" key="7">
    <source>
        <dbReference type="ARBA" id="ARBA00022989"/>
    </source>
</evidence>
<proteinExistence type="inferred from homology"/>
<name>A0A8S4PUH8_OWEFU</name>
<evidence type="ECO:0000313" key="12">
    <source>
        <dbReference type="Proteomes" id="UP000749559"/>
    </source>
</evidence>
<evidence type="ECO:0000256" key="5">
    <source>
        <dbReference type="ARBA" id="ARBA00022692"/>
    </source>
</evidence>
<evidence type="ECO:0000256" key="1">
    <source>
        <dbReference type="ARBA" id="ARBA00004323"/>
    </source>
</evidence>
<dbReference type="AlphaFoldDB" id="A0A8S4PUH8"/>
<keyword evidence="12" id="KW-1185">Reference proteome</keyword>
<evidence type="ECO:0000256" key="6">
    <source>
        <dbReference type="ARBA" id="ARBA00022968"/>
    </source>
</evidence>
<keyword evidence="7 10" id="KW-1133">Transmembrane helix</keyword>
<evidence type="ECO:0000256" key="4">
    <source>
        <dbReference type="ARBA" id="ARBA00022679"/>
    </source>
</evidence>
<dbReference type="OrthoDB" id="2139606at2759"/>
<comment type="similarity">
    <text evidence="2 10">Belongs to the glycosyltransferase 31 family.</text>
</comment>
<dbReference type="PANTHER" id="PTHR11214">
    <property type="entry name" value="BETA-1,3-N-ACETYLGLUCOSAMINYLTRANSFERASE"/>
    <property type="match status" value="1"/>
</dbReference>
<dbReference type="EMBL" id="CAIIXF020000010">
    <property type="protein sequence ID" value="CAH1797682.1"/>
    <property type="molecule type" value="Genomic_DNA"/>
</dbReference>
<evidence type="ECO:0000256" key="3">
    <source>
        <dbReference type="ARBA" id="ARBA00022676"/>
    </source>
</evidence>
<dbReference type="GO" id="GO:0006493">
    <property type="term" value="P:protein O-linked glycosylation"/>
    <property type="evidence" value="ECO:0007669"/>
    <property type="project" value="TreeGrafter"/>
</dbReference>
<dbReference type="Pfam" id="PF01762">
    <property type="entry name" value="Galactosyl_T"/>
    <property type="match status" value="1"/>
</dbReference>
<evidence type="ECO:0000256" key="8">
    <source>
        <dbReference type="ARBA" id="ARBA00023034"/>
    </source>
</evidence>
<feature type="transmembrane region" description="Helical" evidence="10">
    <location>
        <begin position="12"/>
        <end position="30"/>
    </location>
</feature>
<comment type="subcellular location">
    <subcellularLocation>
        <location evidence="1 10">Golgi apparatus membrane</location>
        <topology evidence="1 10">Single-pass type II membrane protein</topology>
    </subcellularLocation>
</comment>
<organism evidence="11 12">
    <name type="scientific">Owenia fusiformis</name>
    <name type="common">Polychaete worm</name>
    <dbReference type="NCBI Taxonomy" id="6347"/>
    <lineage>
        <taxon>Eukaryota</taxon>
        <taxon>Metazoa</taxon>
        <taxon>Spiralia</taxon>
        <taxon>Lophotrochozoa</taxon>
        <taxon>Annelida</taxon>
        <taxon>Polychaeta</taxon>
        <taxon>Sedentaria</taxon>
        <taxon>Canalipalpata</taxon>
        <taxon>Sabellida</taxon>
        <taxon>Oweniida</taxon>
        <taxon>Oweniidae</taxon>
        <taxon>Owenia</taxon>
    </lineage>
</organism>
<reference evidence="11" key="1">
    <citation type="submission" date="2022-03" db="EMBL/GenBank/DDBJ databases">
        <authorList>
            <person name="Martin C."/>
        </authorList>
    </citation>
    <scope>NUCLEOTIDE SEQUENCE</scope>
</reference>
<protein>
    <recommendedName>
        <fullName evidence="10">Hexosyltransferase</fullName>
        <ecNumber evidence="10">2.4.1.-</ecNumber>
    </recommendedName>
</protein>
<gene>
    <name evidence="11" type="ORF">OFUS_LOCUS21919</name>
</gene>
<accession>A0A8S4PUH8</accession>
<dbReference type="GO" id="GO:0000139">
    <property type="term" value="C:Golgi membrane"/>
    <property type="evidence" value="ECO:0007669"/>
    <property type="project" value="UniProtKB-SubCell"/>
</dbReference>
<sequence>MFCKMVKLKRYLKYIVLTGLLIAIVKIFLIQSSVKIRWKHQRITNTHGKSLESSSFSASPNQADGELSRHKIWDSLQCATIDKTQMKPKLKPRTAQSKVPLELYHMNWTNSFLDAHKVIKWPKWDICNVGEEENLLLLFVISHKAGKHMRDAVRTTFGYIKKFSSWKIRTVFLYGDANNSVLPNEMDEDVLVGNFPDGYKQMTEKDTFGFKWIQLYCPRAKYVFRITHDVFMNLTKVVNFLDDILEKNVTRLYHGHTLTNSKIRRNFGKTKLVCPVKGWEAHYPRYVTGCGILFSQSVIRDMNFLLCKLPLCFPDDTYFGSLMEMLGVPVTGNNKYALRFYDRHEARLGQDPKNAASVIPETAILSHYYNVSNPTNIQKLLWEAYLDKSLQHNYEIQYHIRKRN</sequence>
<dbReference type="EC" id="2.4.1.-" evidence="10"/>